<dbReference type="Proteomes" id="UP000761264">
    <property type="component" value="Unassembled WGS sequence"/>
</dbReference>
<comment type="caution">
    <text evidence="1">The sequence shown here is derived from an EMBL/GenBank/DDBJ whole genome shotgun (WGS) entry which is preliminary data.</text>
</comment>
<accession>A0A967F2Y5</accession>
<sequence>MARHSKKARELLAEVAALDEHVTDEDTCSISLFAPTGPRSGPPFRTVAVTPDLSYRLRDTTLASLKKATEAALSDPDGVGPYAFDALPDHHISYLNVDEADFVGEWLDAIPAALEQPVFDGDQGYLKKIKHYTLKFSIADNKTFVRFRARTPAMAFKKGRIHAIFEANRFTHVAPNILEFDDVSDLLLFEGFLFVLNATGFDRVVDCAAKIKEIATGYMNDVMQQIEVANADEVVAKLSEDGAFSKKVLSMERLNITAQITGADLAKVIDDFGVDIGYKLEGDRIKLMLNPDDRSQMWRFLRLLSLDHVEAAATREKFVTHGAKRPVG</sequence>
<dbReference type="RefSeq" id="WP_167230702.1">
    <property type="nucleotide sequence ID" value="NZ_JAAQPH010000031.1"/>
</dbReference>
<proteinExistence type="predicted"/>
<dbReference type="Pfam" id="PF16162">
    <property type="entry name" value="KwaB"/>
    <property type="match status" value="1"/>
</dbReference>
<gene>
    <name evidence="1" type="ORF">HBA54_25965</name>
</gene>
<name>A0A967F2Y5_9PROT</name>
<dbReference type="EMBL" id="JAAQPH010000031">
    <property type="protein sequence ID" value="NIA72052.1"/>
    <property type="molecule type" value="Genomic_DNA"/>
</dbReference>
<protein>
    <submittedName>
        <fullName evidence="1">DUF4868 domain-containing protein</fullName>
    </submittedName>
</protein>
<evidence type="ECO:0000313" key="2">
    <source>
        <dbReference type="Proteomes" id="UP000761264"/>
    </source>
</evidence>
<dbReference type="InterPro" id="IPR032359">
    <property type="entry name" value="KwaB-like"/>
</dbReference>
<evidence type="ECO:0000313" key="1">
    <source>
        <dbReference type="EMBL" id="NIA72052.1"/>
    </source>
</evidence>
<organism evidence="1 2">
    <name type="scientific">Pelagibius litoralis</name>
    <dbReference type="NCBI Taxonomy" id="374515"/>
    <lineage>
        <taxon>Bacteria</taxon>
        <taxon>Pseudomonadati</taxon>
        <taxon>Pseudomonadota</taxon>
        <taxon>Alphaproteobacteria</taxon>
        <taxon>Rhodospirillales</taxon>
        <taxon>Rhodovibrionaceae</taxon>
        <taxon>Pelagibius</taxon>
    </lineage>
</organism>
<keyword evidence="2" id="KW-1185">Reference proteome</keyword>
<dbReference type="AlphaFoldDB" id="A0A967F2Y5"/>
<reference evidence="1" key="1">
    <citation type="submission" date="2020-03" db="EMBL/GenBank/DDBJ databases">
        <title>Genome of Pelagibius litoralis DSM 21314T.</title>
        <authorList>
            <person name="Wang G."/>
        </authorList>
    </citation>
    <scope>NUCLEOTIDE SEQUENCE</scope>
    <source>
        <strain evidence="1">DSM 21314</strain>
    </source>
</reference>